<reference evidence="1 2" key="1">
    <citation type="submission" date="2024-05" db="EMBL/GenBank/DDBJ databases">
        <authorList>
            <person name="Wallberg A."/>
        </authorList>
    </citation>
    <scope>NUCLEOTIDE SEQUENCE [LARGE SCALE GENOMIC DNA]</scope>
</reference>
<accession>A0AAV2SBM2</accession>
<dbReference type="EMBL" id="CAXKWB010059987">
    <property type="protein sequence ID" value="CAL4182421.1"/>
    <property type="molecule type" value="Genomic_DNA"/>
</dbReference>
<keyword evidence="2" id="KW-1185">Reference proteome</keyword>
<proteinExistence type="predicted"/>
<protein>
    <submittedName>
        <fullName evidence="1">Uncharacterized protein</fullName>
    </submittedName>
</protein>
<feature type="non-terminal residue" evidence="1">
    <location>
        <position position="203"/>
    </location>
</feature>
<sequence>MDNSIMNPPKFDPEFIKKSFEIYRKEVECWGSVTNIAKSKQGMAVALSLPDDSSIKNKIFTELETADLQSTNGVDKILEYMDKLYLKDDLLNANEMFNNFDDYVKKPSDTMKEYVMEFDRLYRRCEKYTVLKIGDGALGFYLLKKAKLDDRETQLVMTGIDYKNKEVTIYEQMSSALVKFLGGQRKNLDSTVRQKDEDAFYMS</sequence>
<evidence type="ECO:0000313" key="2">
    <source>
        <dbReference type="Proteomes" id="UP001497623"/>
    </source>
</evidence>
<name>A0AAV2SBM2_MEGNR</name>
<gene>
    <name evidence="1" type="ORF">MNOR_LOCUS35571</name>
</gene>
<evidence type="ECO:0000313" key="1">
    <source>
        <dbReference type="EMBL" id="CAL4182421.1"/>
    </source>
</evidence>
<dbReference type="AlphaFoldDB" id="A0AAV2SBM2"/>
<dbReference type="Proteomes" id="UP001497623">
    <property type="component" value="Unassembled WGS sequence"/>
</dbReference>
<organism evidence="1 2">
    <name type="scientific">Meganyctiphanes norvegica</name>
    <name type="common">Northern krill</name>
    <name type="synonym">Thysanopoda norvegica</name>
    <dbReference type="NCBI Taxonomy" id="48144"/>
    <lineage>
        <taxon>Eukaryota</taxon>
        <taxon>Metazoa</taxon>
        <taxon>Ecdysozoa</taxon>
        <taxon>Arthropoda</taxon>
        <taxon>Crustacea</taxon>
        <taxon>Multicrustacea</taxon>
        <taxon>Malacostraca</taxon>
        <taxon>Eumalacostraca</taxon>
        <taxon>Eucarida</taxon>
        <taxon>Euphausiacea</taxon>
        <taxon>Euphausiidae</taxon>
        <taxon>Meganyctiphanes</taxon>
    </lineage>
</organism>
<comment type="caution">
    <text evidence="1">The sequence shown here is derived from an EMBL/GenBank/DDBJ whole genome shotgun (WGS) entry which is preliminary data.</text>
</comment>